<evidence type="ECO:0000313" key="3">
    <source>
        <dbReference type="Proteomes" id="UP001500730"/>
    </source>
</evidence>
<reference evidence="3" key="1">
    <citation type="journal article" date="2019" name="Int. J. Syst. Evol. Microbiol.">
        <title>The Global Catalogue of Microorganisms (GCM) 10K type strain sequencing project: providing services to taxonomists for standard genome sequencing and annotation.</title>
        <authorList>
            <consortium name="The Broad Institute Genomics Platform"/>
            <consortium name="The Broad Institute Genome Sequencing Center for Infectious Disease"/>
            <person name="Wu L."/>
            <person name="Ma J."/>
        </authorList>
    </citation>
    <scope>NUCLEOTIDE SEQUENCE [LARGE SCALE GENOMIC DNA]</scope>
    <source>
        <strain evidence="3">JCM 16259</strain>
    </source>
</reference>
<dbReference type="Proteomes" id="UP001500730">
    <property type="component" value="Unassembled WGS sequence"/>
</dbReference>
<keyword evidence="3" id="KW-1185">Reference proteome</keyword>
<evidence type="ECO:0000256" key="1">
    <source>
        <dbReference type="SAM" id="SignalP"/>
    </source>
</evidence>
<name>A0ABP5YQE7_9MICO</name>
<feature type="signal peptide" evidence="1">
    <location>
        <begin position="1"/>
        <end position="35"/>
    </location>
</feature>
<comment type="caution">
    <text evidence="2">The sequence shown here is derived from an EMBL/GenBank/DDBJ whole genome shotgun (WGS) entry which is preliminary data.</text>
</comment>
<evidence type="ECO:0008006" key="4">
    <source>
        <dbReference type="Google" id="ProtNLM"/>
    </source>
</evidence>
<dbReference type="PROSITE" id="PS51257">
    <property type="entry name" value="PROKAR_LIPOPROTEIN"/>
    <property type="match status" value="1"/>
</dbReference>
<organism evidence="2 3">
    <name type="scientific">Terrabacter carboxydivorans</name>
    <dbReference type="NCBI Taxonomy" id="619730"/>
    <lineage>
        <taxon>Bacteria</taxon>
        <taxon>Bacillati</taxon>
        <taxon>Actinomycetota</taxon>
        <taxon>Actinomycetes</taxon>
        <taxon>Micrococcales</taxon>
        <taxon>Intrasporangiaceae</taxon>
        <taxon>Terrabacter</taxon>
    </lineage>
</organism>
<evidence type="ECO:0000313" key="2">
    <source>
        <dbReference type="EMBL" id="GAA2482726.1"/>
    </source>
</evidence>
<keyword evidence="1" id="KW-0732">Signal</keyword>
<feature type="chain" id="PRO_5047363539" description="Lipoprotein" evidence="1">
    <location>
        <begin position="36"/>
        <end position="185"/>
    </location>
</feature>
<sequence length="185" mass="18735">MGARTRRATPTRMTAVALATALGLPVLGGCSSAPAGPRIVASEAVVGPRTGTADGRPDTSTKVGTGQLRTDLEPLTKRFGALGRPVSATWMSGTLRSGSPGPSTYWIDAVVQLAPDSAAVLRAASPAPTPSGDAPDVEAGLRASLPSGPLLRSQTLDALFAEGSFRARAYLAADSDTVVLVARGQ</sequence>
<protein>
    <recommendedName>
        <fullName evidence="4">Lipoprotein</fullName>
    </recommendedName>
</protein>
<proteinExistence type="predicted"/>
<accession>A0ABP5YQE7</accession>
<gene>
    <name evidence="2" type="ORF">GCM10009858_20730</name>
</gene>
<dbReference type="EMBL" id="BAAARE010000008">
    <property type="protein sequence ID" value="GAA2482726.1"/>
    <property type="molecule type" value="Genomic_DNA"/>
</dbReference>